<dbReference type="SUPFAM" id="SSF48208">
    <property type="entry name" value="Six-hairpin glycosidases"/>
    <property type="match status" value="1"/>
</dbReference>
<proteinExistence type="predicted"/>
<evidence type="ECO:0000256" key="1">
    <source>
        <dbReference type="SAM" id="SignalP"/>
    </source>
</evidence>
<dbReference type="RefSeq" id="WP_152785458.1">
    <property type="nucleotide sequence ID" value="NZ_BAABEQ010000013.1"/>
</dbReference>
<dbReference type="Proteomes" id="UP000326979">
    <property type="component" value="Unassembled WGS sequence"/>
</dbReference>
<dbReference type="PANTHER" id="PTHR31084:SF0">
    <property type="entry name" value="ALPHA-L-FUCOSIDASE 2"/>
    <property type="match status" value="1"/>
</dbReference>
<dbReference type="GO" id="GO:0004560">
    <property type="term" value="F:alpha-L-fucosidase activity"/>
    <property type="evidence" value="ECO:0007669"/>
    <property type="project" value="TreeGrafter"/>
</dbReference>
<dbReference type="InterPro" id="IPR054363">
    <property type="entry name" value="GH95_cat"/>
</dbReference>
<dbReference type="EMBL" id="VJZE01000112">
    <property type="protein sequence ID" value="MPY41750.1"/>
    <property type="molecule type" value="Genomic_DNA"/>
</dbReference>
<comment type="caution">
    <text evidence="3">The sequence shown here is derived from an EMBL/GenBank/DDBJ whole genome shotgun (WGS) entry which is preliminary data.</text>
</comment>
<dbReference type="Pfam" id="PF22124">
    <property type="entry name" value="Glyco_hydro_95_cat"/>
    <property type="match status" value="1"/>
</dbReference>
<evidence type="ECO:0000313" key="4">
    <source>
        <dbReference type="Proteomes" id="UP000326979"/>
    </source>
</evidence>
<gene>
    <name evidence="3" type="ORF">FNH04_18100</name>
</gene>
<dbReference type="Gene3D" id="2.60.40.1180">
    <property type="entry name" value="Golgi alpha-mannosidase II"/>
    <property type="match status" value="1"/>
</dbReference>
<sequence>MRRRMFLKSSAVTALAVSAGLSATGSAQAVGGGRPEVAALRPDIAAFLETMAATVTAPISGIATDKFTPGMLLGNGDVGVIVGDEAPDRQTFRLGRADFWGRKSTDPSWQQTILTAGALTLSSPEPTTGDPLSGYRMEQDVLRARVTTRLRLGGARVTLRSWTPDAEDALVTEVSSAEGDPDVVLTARLSVPAESAYPYGAGVEDGGLWTTRQDNELTPFRSGCATATRLVDAEFTRTESGPDGATGSFVLRGGRTVRLVTALRGYFEVPTGTTTVTALRDEALAAARVRTRVVTKDWWPDHLGWWRDFWSRSFVRVHDRTLEEFYYGAQYVLGAATREGAALPPSLWGPWPAGEPTKWGGMYFLNYNTQAPYYGVCSSNRPELITPYEKYVAAESPWQRRRTAQAGYQGICYGRAFTPYDMVRPAPNPAPVAPAKEWTKLPSDQKSNAVFTLLPLIWRWEYTRDVDYLREHVYPPLKEMDAFYRDYAEWDAAGNGSAGRWVIRNSSAHEGAVDLNPNLDLGFARRAAATLIEASEVLGVDAELRPVWREFIDKLADYPTGTVDGTEVFHIAEEVRYKDPAIPNLLFEPGNQPINMEGTVHPGEMVSVGGDERLLRLAHNSLEKMGSWCTAPGGASFNGFPKVWPIAARAGWPAADLVDRFKAGIRYLWRSSNHTCFQGGGGIETSGATEALNSMLLQSEAGVLRLFPVWPRERDAAFWTLRAKGAFLVSARQADGVVREAELHSERGGTVRIADPWGAGAARLTDAHGARVPYTVKDGLLTWHTRPGATYTLRPARPRRRQEP</sequence>
<dbReference type="InterPro" id="IPR006311">
    <property type="entry name" value="TAT_signal"/>
</dbReference>
<feature type="signal peptide" evidence="1">
    <location>
        <begin position="1"/>
        <end position="29"/>
    </location>
</feature>
<keyword evidence="1" id="KW-0732">Signal</keyword>
<organism evidence="3 4">
    <name type="scientific">Streptomyces phyllanthi</name>
    <dbReference type="NCBI Taxonomy" id="1803180"/>
    <lineage>
        <taxon>Bacteria</taxon>
        <taxon>Bacillati</taxon>
        <taxon>Actinomycetota</taxon>
        <taxon>Actinomycetes</taxon>
        <taxon>Kitasatosporales</taxon>
        <taxon>Streptomycetaceae</taxon>
        <taxon>Streptomyces</taxon>
    </lineage>
</organism>
<dbReference type="InterPro" id="IPR013780">
    <property type="entry name" value="Glyco_hydro_b"/>
</dbReference>
<dbReference type="PROSITE" id="PS51318">
    <property type="entry name" value="TAT"/>
    <property type="match status" value="1"/>
</dbReference>
<reference evidence="3 4" key="1">
    <citation type="submission" date="2019-07" db="EMBL/GenBank/DDBJ databases">
        <title>New species of Amycolatopsis and Streptomyces.</title>
        <authorList>
            <person name="Duangmal K."/>
            <person name="Teo W.F.A."/>
            <person name="Lipun K."/>
        </authorList>
    </citation>
    <scope>NUCLEOTIDE SEQUENCE [LARGE SCALE GENOMIC DNA]</scope>
    <source>
        <strain evidence="3 4">TISTR 2346</strain>
    </source>
</reference>
<dbReference type="GO" id="GO:0005975">
    <property type="term" value="P:carbohydrate metabolic process"/>
    <property type="evidence" value="ECO:0007669"/>
    <property type="project" value="InterPro"/>
</dbReference>
<evidence type="ECO:0000313" key="3">
    <source>
        <dbReference type="EMBL" id="MPY41750.1"/>
    </source>
</evidence>
<feature type="domain" description="Glycosyl hydrolase family 95 catalytic" evidence="2">
    <location>
        <begin position="318"/>
        <end position="561"/>
    </location>
</feature>
<dbReference type="Gene3D" id="2.70.98.50">
    <property type="entry name" value="putative glycoside hydrolase family protein from bacillus halodurans"/>
    <property type="match status" value="1"/>
</dbReference>
<dbReference type="InterPro" id="IPR008928">
    <property type="entry name" value="6-hairpin_glycosidase_sf"/>
</dbReference>
<feature type="chain" id="PRO_5024877329" description="Glycosyl hydrolase family 95 catalytic domain-containing protein" evidence="1">
    <location>
        <begin position="30"/>
        <end position="804"/>
    </location>
</feature>
<dbReference type="InterPro" id="IPR012341">
    <property type="entry name" value="6hp_glycosidase-like_sf"/>
</dbReference>
<name>A0A5N8W2N4_9ACTN</name>
<dbReference type="AlphaFoldDB" id="A0A5N8W2N4"/>
<dbReference type="OrthoDB" id="9802600at2"/>
<dbReference type="PANTHER" id="PTHR31084">
    <property type="entry name" value="ALPHA-L-FUCOSIDASE 2"/>
    <property type="match status" value="1"/>
</dbReference>
<protein>
    <recommendedName>
        <fullName evidence="2">Glycosyl hydrolase family 95 catalytic domain-containing protein</fullName>
    </recommendedName>
</protein>
<evidence type="ECO:0000259" key="2">
    <source>
        <dbReference type="Pfam" id="PF22124"/>
    </source>
</evidence>
<keyword evidence="4" id="KW-1185">Reference proteome</keyword>
<accession>A0A5N8W2N4</accession>
<dbReference type="Gene3D" id="1.50.10.10">
    <property type="match status" value="1"/>
</dbReference>